<feature type="compositionally biased region" description="Basic residues" evidence="1">
    <location>
        <begin position="1"/>
        <end position="14"/>
    </location>
</feature>
<sequence length="1153" mass="125772">MGRRPRSGHGRRARLQGNRQSGGPTTPRAQPRLEDTMNVQDSTTSAQPFIRRNSTETSLVNALSRLHLSEGGHQNSLRQSTSGGQAHQKTPQNAESDSPKTQAFSTLSKEKSGEEGKNHKEDGAEALVSNPTHPLRRDGGDRTEQLKLPEQEREPSRSLSRVEQIPRCSPFAWCTSAGQDARRTVDQGISSLFQAESGLLSVGARPHVSRPPPLFQFSLVPHPEVLGEFSVAAGDDVHHHLLRAGLGSPSCPNPSTPLQHSRADNEFSRYLQLLSAENPHTAGNRLGVRDNSSLAVQQFSAAAPSSPLLARRGLRCSPRNTLLIFDWDDTLFPSSWLRCAGIDPLNPLQFGTFSELPSHVQEALTVCEDRVLQVLEAAHELGMVMVVSNAHTRWLRLSLEKLMPRVGVLMRQREVAVVSARCVCEAVGCPDASLWKTATFDALIDAFMRTHAAEVARHRQLDQNSTLLPRGRTVRNMIEGGYPQSANTVGALRIPRYLTNSGTRTAAAMMALEDRDAGGGAEETARLSAGTSTTDQRADSGCHESHSRQQSNFYNILAFGDQAHDRFAFFTAAHNAIRRRQTEACRQPQQPQQPPEHLPRFLELEDISTLACGTVHPAQASRPTCSNAAVTTVPVRRDQEVSRRLQGTSPLLQASDVLASRFEVVVDFDSAQLQQQVRQLQALQQQQFPLPLRQQLQSILPFAHQTAAVSERLLWHFRCPTSPLLPHAPETLLLRRLSRTSSDTQSEPAEIEQNSDDRAVDANKGERQCASSAATGDATTGNDKQPTPGRPRSGFSRGRRRRLRRPGAQTHLGDGHFRSRHPADLRHRVKPVAAMNRSQSQKEVAEQGQQTDEREGHCANVGTLDPEKKKASETVERSKAVYLKSVRLMAGPSAAELSEQLGLLLKSLRRLAESPSFHDLQVNDSRPDQGSVRVPSALPTQAQSTTAASVATASAMATAAAVTAARAAATAAAARGAAPAADLSSPVEAVLAASAMAARAAATVAASAADVFAVTTATRGVEAGVEADLIPLPPEAEEQNRHRTRSELLTRRTHLAEHFAEWRRVVTEGREATKTASEAGGDMETDSVNCFQTRAAQVHQVAQPRRSSEEDARRTTAMGHFTLRTTTEELDAFGYMEEKLLRKRNSRRGSSRK</sequence>
<feature type="compositionally biased region" description="Basic and acidic residues" evidence="1">
    <location>
        <begin position="755"/>
        <end position="767"/>
    </location>
</feature>
<dbReference type="AlphaFoldDB" id="A0A0F7U4L8"/>
<dbReference type="EMBL" id="LN714476">
    <property type="protein sequence ID" value="CEL64703.1"/>
    <property type="molecule type" value="Genomic_DNA"/>
</dbReference>
<evidence type="ECO:0000313" key="2">
    <source>
        <dbReference type="EMBL" id="CEL64703.1"/>
    </source>
</evidence>
<protein>
    <submittedName>
        <fullName evidence="2">Uncharacterized protein</fullName>
    </submittedName>
</protein>
<feature type="region of interest" description="Disordered" evidence="1">
    <location>
        <begin position="1"/>
        <end position="55"/>
    </location>
</feature>
<feature type="compositionally biased region" description="Basic and acidic residues" evidence="1">
    <location>
        <begin position="813"/>
        <end position="826"/>
    </location>
</feature>
<feature type="region of interest" description="Disordered" evidence="1">
    <location>
        <begin position="738"/>
        <end position="874"/>
    </location>
</feature>
<accession>A0A0F7U4L8</accession>
<organism evidence="2">
    <name type="scientific">Neospora caninum (strain Liverpool)</name>
    <dbReference type="NCBI Taxonomy" id="572307"/>
    <lineage>
        <taxon>Eukaryota</taxon>
        <taxon>Sar</taxon>
        <taxon>Alveolata</taxon>
        <taxon>Apicomplexa</taxon>
        <taxon>Conoidasida</taxon>
        <taxon>Coccidia</taxon>
        <taxon>Eucoccidiorida</taxon>
        <taxon>Eimeriorina</taxon>
        <taxon>Sarcocystidae</taxon>
        <taxon>Neospora</taxon>
    </lineage>
</organism>
<feature type="region of interest" description="Disordered" evidence="1">
    <location>
        <begin position="515"/>
        <end position="546"/>
    </location>
</feature>
<proteinExistence type="predicted"/>
<feature type="compositionally biased region" description="Basic and acidic residues" evidence="1">
    <location>
        <begin position="865"/>
        <end position="874"/>
    </location>
</feature>
<feature type="compositionally biased region" description="Basic and acidic residues" evidence="1">
    <location>
        <begin position="135"/>
        <end position="156"/>
    </location>
</feature>
<dbReference type="PANTHER" id="PTHR38899:SF1">
    <property type="entry name" value="PROTEIN KINASE"/>
    <property type="match status" value="1"/>
</dbReference>
<feature type="region of interest" description="Disordered" evidence="1">
    <location>
        <begin position="72"/>
        <end position="162"/>
    </location>
</feature>
<dbReference type="PANTHER" id="PTHR38899">
    <property type="entry name" value="DOMAIN OOKINETE PROTEIN, PUTATIVE-RELATED"/>
    <property type="match status" value="1"/>
</dbReference>
<feature type="compositionally biased region" description="Polar residues" evidence="1">
    <location>
        <begin position="72"/>
        <end position="107"/>
    </location>
</feature>
<feature type="compositionally biased region" description="Low complexity" evidence="1">
    <location>
        <begin position="770"/>
        <end position="796"/>
    </location>
</feature>
<feature type="compositionally biased region" description="Polar residues" evidence="1">
    <location>
        <begin position="836"/>
        <end position="850"/>
    </location>
</feature>
<reference evidence="2" key="1">
    <citation type="journal article" date="2015" name="PLoS ONE">
        <title>Comprehensive Evaluation of Toxoplasma gondii VEG and Neospora caninum LIV Genomes with Tachyzoite Stage Transcriptome and Proteome Defines Novel Transcript Features.</title>
        <authorList>
            <person name="Ramaprasad A."/>
            <person name="Mourier T."/>
            <person name="Naeem R."/>
            <person name="Malas T.B."/>
            <person name="Moussa E."/>
            <person name="Panigrahi A."/>
            <person name="Vermont S.J."/>
            <person name="Otto T.D."/>
            <person name="Wastling J."/>
            <person name="Pain A."/>
        </authorList>
    </citation>
    <scope>NUCLEOTIDE SEQUENCE</scope>
    <source>
        <strain evidence="2">Liverpool</strain>
    </source>
</reference>
<evidence type="ECO:0000256" key="1">
    <source>
        <dbReference type="SAM" id="MobiDB-lite"/>
    </source>
</evidence>
<feature type="compositionally biased region" description="Polar residues" evidence="1">
    <location>
        <begin position="37"/>
        <end position="47"/>
    </location>
</feature>
<feature type="compositionally biased region" description="Basic and acidic residues" evidence="1">
    <location>
        <begin position="536"/>
        <end position="546"/>
    </location>
</feature>
<name>A0A0F7U4L8_NEOCL</name>
<feature type="compositionally biased region" description="Polar residues" evidence="1">
    <location>
        <begin position="17"/>
        <end position="28"/>
    </location>
</feature>
<feature type="compositionally biased region" description="Basic and acidic residues" evidence="1">
    <location>
        <begin position="108"/>
        <end position="123"/>
    </location>
</feature>
<gene>
    <name evidence="2" type="ORF">BN1204_005840</name>
</gene>